<dbReference type="Pfam" id="PF22645">
    <property type="entry name" value="GKRP_SIS_N"/>
    <property type="match status" value="1"/>
</dbReference>
<dbReference type="Proteomes" id="UP000051813">
    <property type="component" value="Unassembled WGS sequence"/>
</dbReference>
<dbReference type="PANTHER" id="PTHR10088:SF4">
    <property type="entry name" value="GLUCOKINASE REGULATORY PROTEIN"/>
    <property type="match status" value="1"/>
</dbReference>
<dbReference type="EMBL" id="AYYK01000008">
    <property type="protein sequence ID" value="KRM79056.1"/>
    <property type="molecule type" value="Genomic_DNA"/>
</dbReference>
<dbReference type="GO" id="GO:0097173">
    <property type="term" value="P:N-acetylmuramic acid catabolic process"/>
    <property type="evidence" value="ECO:0007669"/>
    <property type="project" value="UniProtKB-UniPathway"/>
</dbReference>
<dbReference type="AlphaFoldDB" id="A0A0R2BJ16"/>
<evidence type="ECO:0000313" key="5">
    <source>
        <dbReference type="EMBL" id="KRM79056.1"/>
    </source>
</evidence>
<comment type="pathway">
    <text evidence="3">Amino-sugar metabolism; N-acetylmuramate degradation.</text>
</comment>
<dbReference type="GO" id="GO:0046348">
    <property type="term" value="P:amino sugar catabolic process"/>
    <property type="evidence" value="ECO:0007669"/>
    <property type="project" value="InterPro"/>
</dbReference>
<dbReference type="GO" id="GO:0016803">
    <property type="term" value="F:ether hydrolase activity"/>
    <property type="evidence" value="ECO:0007669"/>
    <property type="project" value="TreeGrafter"/>
</dbReference>
<proteinExistence type="inferred from homology"/>
<dbReference type="UniPathway" id="UPA00342"/>
<dbReference type="PROSITE" id="PS01272">
    <property type="entry name" value="GCKR"/>
    <property type="match status" value="1"/>
</dbReference>
<keyword evidence="1 3" id="KW-0456">Lyase</keyword>
<keyword evidence="2 3" id="KW-0119">Carbohydrate metabolism</keyword>
<comment type="similarity">
    <text evidence="3">Belongs to the GCKR-like family. MurNAc-6-P etherase subfamily.</text>
</comment>
<comment type="miscellaneous">
    <text evidence="3">A lyase-type mechanism (elimination/hydration) is suggested for the cleavage of the lactyl ether bond of MurNAc 6-phosphate, with the formation of an alpha,beta-unsaturated aldehyde intermediate with (E)-stereochemistry, followed by the syn addition of water to give product.</text>
</comment>
<accession>A0A0R2BJ16</accession>
<dbReference type="InterPro" id="IPR005486">
    <property type="entry name" value="Glucokinase_regulatory_CS"/>
</dbReference>
<comment type="subunit">
    <text evidence="3">Homodimer.</text>
</comment>
<feature type="active site" evidence="3">
    <location>
        <position position="114"/>
    </location>
</feature>
<dbReference type="InterPro" id="IPR005488">
    <property type="entry name" value="Etherase_MurQ"/>
</dbReference>
<dbReference type="InterPro" id="IPR040190">
    <property type="entry name" value="MURQ/GCKR"/>
</dbReference>
<dbReference type="CDD" id="cd05007">
    <property type="entry name" value="SIS_Etherase"/>
    <property type="match status" value="1"/>
</dbReference>
<feature type="active site" description="Proton donor" evidence="3">
    <location>
        <position position="83"/>
    </location>
</feature>
<dbReference type="GO" id="GO:0009254">
    <property type="term" value="P:peptidoglycan turnover"/>
    <property type="evidence" value="ECO:0007669"/>
    <property type="project" value="TreeGrafter"/>
</dbReference>
<feature type="domain" description="SIS" evidence="4">
    <location>
        <begin position="55"/>
        <end position="218"/>
    </location>
</feature>
<gene>
    <name evidence="3" type="primary">murQ</name>
    <name evidence="5" type="ORF">FC84_GL000214</name>
</gene>
<dbReference type="NCBIfam" id="NF003915">
    <property type="entry name" value="PRK05441.1"/>
    <property type="match status" value="1"/>
</dbReference>
<dbReference type="NCBIfam" id="NF009222">
    <property type="entry name" value="PRK12570.1"/>
    <property type="match status" value="1"/>
</dbReference>
<dbReference type="PATRIC" id="fig|1423738.3.peg.215"/>
<dbReference type="SUPFAM" id="SSF53697">
    <property type="entry name" value="SIS domain"/>
    <property type="match status" value="1"/>
</dbReference>
<reference evidence="5 6" key="1">
    <citation type="journal article" date="2015" name="Genome Announc.">
        <title>Expanding the biotechnology potential of lactobacilli through comparative genomics of 213 strains and associated genera.</title>
        <authorList>
            <person name="Sun Z."/>
            <person name="Harris H.M."/>
            <person name="McCann A."/>
            <person name="Guo C."/>
            <person name="Argimon S."/>
            <person name="Zhang W."/>
            <person name="Yang X."/>
            <person name="Jeffery I.B."/>
            <person name="Cooney J.C."/>
            <person name="Kagawa T.F."/>
            <person name="Liu W."/>
            <person name="Song Y."/>
            <person name="Salvetti E."/>
            <person name="Wrobel A."/>
            <person name="Rasinkangas P."/>
            <person name="Parkhill J."/>
            <person name="Rea M.C."/>
            <person name="O'Sullivan O."/>
            <person name="Ritari J."/>
            <person name="Douillard F.P."/>
            <person name="Paul Ross R."/>
            <person name="Yang R."/>
            <person name="Briner A.E."/>
            <person name="Felis G.E."/>
            <person name="de Vos W.M."/>
            <person name="Barrangou R."/>
            <person name="Klaenhammer T.R."/>
            <person name="Caufield P.W."/>
            <person name="Cui Y."/>
            <person name="Zhang H."/>
            <person name="O'Toole P.W."/>
        </authorList>
    </citation>
    <scope>NUCLEOTIDE SEQUENCE [LARGE SCALE GENOMIC DNA]</scope>
    <source>
        <strain evidence="5 6">DSM 20335</strain>
    </source>
</reference>
<evidence type="ECO:0000256" key="3">
    <source>
        <dbReference type="HAMAP-Rule" id="MF_00068"/>
    </source>
</evidence>
<dbReference type="Gene3D" id="1.10.8.1080">
    <property type="match status" value="1"/>
</dbReference>
<dbReference type="PANTHER" id="PTHR10088">
    <property type="entry name" value="GLUCOKINASE REGULATORY PROTEIN"/>
    <property type="match status" value="1"/>
</dbReference>
<sequence length="300" mass="31797">MNKRTTEMRNPATMAIDEMSTQQILTTINQQDQQVPIAIGQPELLNMITQIVDTVVESFKKGGRLFYIGAGTSGRLGILDAAECVPTFGTDPEMVQGLIAGGKKAMTEAVEGAEDSVEGGRADLVARNLSDKDFVLGLAASGSTPYVIGGLDYAKEIGAKTGALSCNQGALISDHADYAIEAVVGPEVVTGSTRMKAGTAEKLILNMISTTAMIKMGKVYGNLMVDVKPTNLKLVDRAKRIIADATSVDYKTAEKFFIAAHQQPKIAIVMINGDVDYEAAVTALAATDGFIAAALKYLRK</sequence>
<dbReference type="GO" id="GO:0097367">
    <property type="term" value="F:carbohydrate derivative binding"/>
    <property type="evidence" value="ECO:0007669"/>
    <property type="project" value="InterPro"/>
</dbReference>
<comment type="function">
    <text evidence="3">Specifically catalyzes the cleavage of the D-lactyl ether substituent of MurNAc 6-phosphate, producing GlcNAc 6-phosphate and D-lactate.</text>
</comment>
<comment type="caution">
    <text evidence="5">The sequence shown here is derived from an EMBL/GenBank/DDBJ whole genome shotgun (WGS) entry which is preliminary data.</text>
</comment>
<dbReference type="HAMAP" id="MF_00068">
    <property type="entry name" value="MurQ"/>
    <property type="match status" value="1"/>
</dbReference>
<name>A0A0R2BJ16_9LACO</name>
<organism evidence="5 6">
    <name type="scientific">Lapidilactobacillus dextrinicus DSM 20335</name>
    <dbReference type="NCBI Taxonomy" id="1423738"/>
    <lineage>
        <taxon>Bacteria</taxon>
        <taxon>Bacillati</taxon>
        <taxon>Bacillota</taxon>
        <taxon>Bacilli</taxon>
        <taxon>Lactobacillales</taxon>
        <taxon>Lactobacillaceae</taxon>
        <taxon>Lapidilactobacillus</taxon>
    </lineage>
</organism>
<dbReference type="FunFam" id="3.40.50.10490:FF:000014">
    <property type="entry name" value="N-acetylmuramic acid 6-phosphate etherase"/>
    <property type="match status" value="1"/>
</dbReference>
<evidence type="ECO:0000256" key="2">
    <source>
        <dbReference type="ARBA" id="ARBA00023277"/>
    </source>
</evidence>
<dbReference type="EC" id="4.2.1.126" evidence="3"/>
<dbReference type="InterPro" id="IPR001347">
    <property type="entry name" value="SIS_dom"/>
</dbReference>
<dbReference type="Gene3D" id="3.40.50.10490">
    <property type="entry name" value="Glucose-6-phosphate isomerase like protein, domain 1"/>
    <property type="match status" value="1"/>
</dbReference>
<protein>
    <recommendedName>
        <fullName evidence="3">N-acetylmuramic acid 6-phosphate etherase</fullName>
        <shortName evidence="3">MurNAc-6-P etherase</shortName>
        <ecNumber evidence="3">4.2.1.126</ecNumber>
    </recommendedName>
    <alternativeName>
        <fullName evidence="3">N-acetylmuramic acid 6-phosphate hydrolase</fullName>
    </alternativeName>
    <alternativeName>
        <fullName evidence="3">N-acetylmuramic acid 6-phosphate lyase</fullName>
    </alternativeName>
</protein>
<evidence type="ECO:0000256" key="1">
    <source>
        <dbReference type="ARBA" id="ARBA00023239"/>
    </source>
</evidence>
<dbReference type="InterPro" id="IPR046348">
    <property type="entry name" value="SIS_dom_sf"/>
</dbReference>
<evidence type="ECO:0000259" key="4">
    <source>
        <dbReference type="PROSITE" id="PS51464"/>
    </source>
</evidence>
<evidence type="ECO:0000313" key="6">
    <source>
        <dbReference type="Proteomes" id="UP000051813"/>
    </source>
</evidence>
<keyword evidence="6" id="KW-1185">Reference proteome</keyword>
<dbReference type="STRING" id="1423738.FC84_GL000214"/>
<comment type="catalytic activity">
    <reaction evidence="3">
        <text>N-acetyl-D-muramate 6-phosphate + H2O = N-acetyl-D-glucosamine 6-phosphate + (R)-lactate</text>
        <dbReference type="Rhea" id="RHEA:26410"/>
        <dbReference type="ChEBI" id="CHEBI:15377"/>
        <dbReference type="ChEBI" id="CHEBI:16004"/>
        <dbReference type="ChEBI" id="CHEBI:57513"/>
        <dbReference type="ChEBI" id="CHEBI:58722"/>
        <dbReference type="EC" id="4.2.1.126"/>
    </reaction>
</comment>
<dbReference type="RefSeq" id="WP_057756624.1">
    <property type="nucleotide sequence ID" value="NZ_AYYK01000008.1"/>
</dbReference>
<dbReference type="OrthoDB" id="9813395at2"/>
<dbReference type="NCBIfam" id="TIGR00274">
    <property type="entry name" value="N-acetylmuramic acid 6-phosphate etherase"/>
    <property type="match status" value="1"/>
</dbReference>
<dbReference type="GO" id="GO:0016835">
    <property type="term" value="F:carbon-oxygen lyase activity"/>
    <property type="evidence" value="ECO:0007669"/>
    <property type="project" value="UniProtKB-UniRule"/>
</dbReference>
<dbReference type="PROSITE" id="PS51464">
    <property type="entry name" value="SIS"/>
    <property type="match status" value="1"/>
</dbReference>